<evidence type="ECO:0000313" key="1">
    <source>
        <dbReference type="EMBL" id="KAD3641070.1"/>
    </source>
</evidence>
<comment type="caution">
    <text evidence="1">The sequence shown here is derived from an EMBL/GenBank/DDBJ whole genome shotgun (WGS) entry which is preliminary data.</text>
</comment>
<protein>
    <submittedName>
        <fullName evidence="1">Uncharacterized protein</fullName>
    </submittedName>
</protein>
<evidence type="ECO:0000313" key="2">
    <source>
        <dbReference type="Proteomes" id="UP000326396"/>
    </source>
</evidence>
<dbReference type="OrthoDB" id="1850441at2759"/>
<accession>A0A5N6MLD7</accession>
<keyword evidence="2" id="KW-1185">Reference proteome</keyword>
<dbReference type="Proteomes" id="UP000326396">
    <property type="component" value="Linkage Group LG5"/>
</dbReference>
<organism evidence="1 2">
    <name type="scientific">Mikania micrantha</name>
    <name type="common">bitter vine</name>
    <dbReference type="NCBI Taxonomy" id="192012"/>
    <lineage>
        <taxon>Eukaryota</taxon>
        <taxon>Viridiplantae</taxon>
        <taxon>Streptophyta</taxon>
        <taxon>Embryophyta</taxon>
        <taxon>Tracheophyta</taxon>
        <taxon>Spermatophyta</taxon>
        <taxon>Magnoliopsida</taxon>
        <taxon>eudicotyledons</taxon>
        <taxon>Gunneridae</taxon>
        <taxon>Pentapetalae</taxon>
        <taxon>asterids</taxon>
        <taxon>campanulids</taxon>
        <taxon>Asterales</taxon>
        <taxon>Asteraceae</taxon>
        <taxon>Asteroideae</taxon>
        <taxon>Heliantheae alliance</taxon>
        <taxon>Eupatorieae</taxon>
        <taxon>Mikania</taxon>
    </lineage>
</organism>
<name>A0A5N6MLD7_9ASTR</name>
<reference evidence="1 2" key="1">
    <citation type="submission" date="2019-05" db="EMBL/GenBank/DDBJ databases">
        <title>Mikania micrantha, genome provides insights into the molecular mechanism of rapid growth.</title>
        <authorList>
            <person name="Liu B."/>
        </authorList>
    </citation>
    <scope>NUCLEOTIDE SEQUENCE [LARGE SCALE GENOMIC DNA]</scope>
    <source>
        <strain evidence="1">NLD-2019</strain>
        <tissue evidence="1">Leaf</tissue>
    </source>
</reference>
<dbReference type="InterPro" id="IPR003854">
    <property type="entry name" value="GASA"/>
</dbReference>
<dbReference type="EMBL" id="SZYD01000015">
    <property type="protein sequence ID" value="KAD3641070.1"/>
    <property type="molecule type" value="Genomic_DNA"/>
</dbReference>
<proteinExistence type="predicted"/>
<dbReference type="Pfam" id="PF02704">
    <property type="entry name" value="GASA"/>
    <property type="match status" value="1"/>
</dbReference>
<dbReference type="AlphaFoldDB" id="A0A5N6MLD7"/>
<sequence length="139" mass="15355">MVCCNRCNCVPPGQYGNKEMCGSCYADMKTQAGTDRPPSSSPSPKIYINCGTPLSFRYSRLFCSNQRRRTNLIGVGDTDRIFCCKTKSSMAAGMATNKNVQVFDSEEALSLSLAKYTADLSEEFVNKRIHSLLLCPVEL</sequence>
<gene>
    <name evidence="1" type="ORF">E3N88_30293</name>
</gene>